<feature type="non-terminal residue" evidence="1">
    <location>
        <position position="1"/>
    </location>
</feature>
<dbReference type="EMBL" id="JANBUK010000224">
    <property type="protein sequence ID" value="KAJ2790984.1"/>
    <property type="molecule type" value="Genomic_DNA"/>
</dbReference>
<sequence>APATTMLRKSRVFSPGSHPKLRASVRIADISVPGTELTRVVASLDNLTSLQSLSQRETVLDLWDTITLIKSLPLLAHLRTAPPAIGSLPKGITLKGLPAYVVTKYALLSKEFRHWSIQYPDDEGDYDDDDDDYGDAHYNDDGNGSLKKDSFICILLLAL</sequence>
<organism evidence="1 2">
    <name type="scientific">Coemansia linderi</name>
    <dbReference type="NCBI Taxonomy" id="2663919"/>
    <lineage>
        <taxon>Eukaryota</taxon>
        <taxon>Fungi</taxon>
        <taxon>Fungi incertae sedis</taxon>
        <taxon>Zoopagomycota</taxon>
        <taxon>Kickxellomycotina</taxon>
        <taxon>Kickxellomycetes</taxon>
        <taxon>Kickxellales</taxon>
        <taxon>Kickxellaceae</taxon>
        <taxon>Coemansia</taxon>
    </lineage>
</organism>
<name>A0ACC1KJF4_9FUNG</name>
<evidence type="ECO:0000313" key="2">
    <source>
        <dbReference type="Proteomes" id="UP001140066"/>
    </source>
</evidence>
<evidence type="ECO:0000313" key="1">
    <source>
        <dbReference type="EMBL" id="KAJ2790984.1"/>
    </source>
</evidence>
<accession>A0ACC1KJF4</accession>
<reference evidence="1" key="1">
    <citation type="submission" date="2022-07" db="EMBL/GenBank/DDBJ databases">
        <title>Phylogenomic reconstructions and comparative analyses of Kickxellomycotina fungi.</title>
        <authorList>
            <person name="Reynolds N.K."/>
            <person name="Stajich J.E."/>
            <person name="Barry K."/>
            <person name="Grigoriev I.V."/>
            <person name="Crous P."/>
            <person name="Smith M.E."/>
        </authorList>
    </citation>
    <scope>NUCLEOTIDE SEQUENCE</scope>
    <source>
        <strain evidence="1">BCRC 34191</strain>
    </source>
</reference>
<feature type="non-terminal residue" evidence="1">
    <location>
        <position position="159"/>
    </location>
</feature>
<keyword evidence="2" id="KW-1185">Reference proteome</keyword>
<protein>
    <submittedName>
        <fullName evidence="1">Uncharacterized protein</fullName>
    </submittedName>
</protein>
<proteinExistence type="predicted"/>
<comment type="caution">
    <text evidence="1">The sequence shown here is derived from an EMBL/GenBank/DDBJ whole genome shotgun (WGS) entry which is preliminary data.</text>
</comment>
<dbReference type="Proteomes" id="UP001140066">
    <property type="component" value="Unassembled WGS sequence"/>
</dbReference>
<gene>
    <name evidence="1" type="ORF">GGI18_001449</name>
</gene>